<proteinExistence type="predicted"/>
<keyword evidence="3" id="KW-1185">Reference proteome</keyword>
<keyword evidence="1" id="KW-0732">Signal</keyword>
<dbReference type="EMBL" id="KZ308599">
    <property type="protein sequence ID" value="KAG8232170.1"/>
    <property type="molecule type" value="Genomic_DNA"/>
</dbReference>
<protein>
    <submittedName>
        <fullName evidence="2">Uncharacterized protein</fullName>
    </submittedName>
</protein>
<evidence type="ECO:0000313" key="2">
    <source>
        <dbReference type="EMBL" id="KAG8232170.1"/>
    </source>
</evidence>
<evidence type="ECO:0000313" key="3">
    <source>
        <dbReference type="Proteomes" id="UP000792457"/>
    </source>
</evidence>
<gene>
    <name evidence="2" type="ORF">J437_LFUL012242</name>
</gene>
<comment type="caution">
    <text evidence="2">The sequence shown here is derived from an EMBL/GenBank/DDBJ whole genome shotgun (WGS) entry which is preliminary data.</text>
</comment>
<dbReference type="AlphaFoldDB" id="A0A8K0KEF0"/>
<sequence>MEFPRPLWLVLGLALVVNSVPVHYITLPASTYPLPSQGNPFYYLSSPLSRTAANPQGSETSFKYAAL</sequence>
<name>A0A8K0KEF0_LADFU</name>
<reference evidence="2" key="1">
    <citation type="submission" date="2013-04" db="EMBL/GenBank/DDBJ databases">
        <authorList>
            <person name="Qu J."/>
            <person name="Murali S.C."/>
            <person name="Bandaranaike D."/>
            <person name="Bellair M."/>
            <person name="Blankenburg K."/>
            <person name="Chao H."/>
            <person name="Dinh H."/>
            <person name="Doddapaneni H."/>
            <person name="Downs B."/>
            <person name="Dugan-Rocha S."/>
            <person name="Elkadiri S."/>
            <person name="Gnanaolivu R.D."/>
            <person name="Hernandez B."/>
            <person name="Javaid M."/>
            <person name="Jayaseelan J.C."/>
            <person name="Lee S."/>
            <person name="Li M."/>
            <person name="Ming W."/>
            <person name="Munidasa M."/>
            <person name="Muniz J."/>
            <person name="Nguyen L."/>
            <person name="Ongeri F."/>
            <person name="Osuji N."/>
            <person name="Pu L.-L."/>
            <person name="Puazo M."/>
            <person name="Qu C."/>
            <person name="Quiroz J."/>
            <person name="Raj R."/>
            <person name="Weissenberger G."/>
            <person name="Xin Y."/>
            <person name="Zou X."/>
            <person name="Han Y."/>
            <person name="Richards S."/>
            <person name="Worley K."/>
            <person name="Muzny D."/>
            <person name="Gibbs R."/>
        </authorList>
    </citation>
    <scope>NUCLEOTIDE SEQUENCE</scope>
    <source>
        <strain evidence="2">Sampled in the wild</strain>
    </source>
</reference>
<reference evidence="2" key="2">
    <citation type="submission" date="2017-10" db="EMBL/GenBank/DDBJ databases">
        <title>Ladona fulva Genome sequencing and assembly.</title>
        <authorList>
            <person name="Murali S."/>
            <person name="Richards S."/>
            <person name="Bandaranaike D."/>
            <person name="Bellair M."/>
            <person name="Blankenburg K."/>
            <person name="Chao H."/>
            <person name="Dinh H."/>
            <person name="Doddapaneni H."/>
            <person name="Dugan-Rocha S."/>
            <person name="Elkadiri S."/>
            <person name="Gnanaolivu R."/>
            <person name="Hernandez B."/>
            <person name="Skinner E."/>
            <person name="Javaid M."/>
            <person name="Lee S."/>
            <person name="Li M."/>
            <person name="Ming W."/>
            <person name="Munidasa M."/>
            <person name="Muniz J."/>
            <person name="Nguyen L."/>
            <person name="Hughes D."/>
            <person name="Osuji N."/>
            <person name="Pu L.-L."/>
            <person name="Puazo M."/>
            <person name="Qu C."/>
            <person name="Quiroz J."/>
            <person name="Raj R."/>
            <person name="Weissenberger G."/>
            <person name="Xin Y."/>
            <person name="Zou X."/>
            <person name="Han Y."/>
            <person name="Worley K."/>
            <person name="Muzny D."/>
            <person name="Gibbs R."/>
        </authorList>
    </citation>
    <scope>NUCLEOTIDE SEQUENCE</scope>
    <source>
        <strain evidence="2">Sampled in the wild</strain>
    </source>
</reference>
<accession>A0A8K0KEF0</accession>
<organism evidence="2 3">
    <name type="scientific">Ladona fulva</name>
    <name type="common">Scarce chaser dragonfly</name>
    <name type="synonym">Libellula fulva</name>
    <dbReference type="NCBI Taxonomy" id="123851"/>
    <lineage>
        <taxon>Eukaryota</taxon>
        <taxon>Metazoa</taxon>
        <taxon>Ecdysozoa</taxon>
        <taxon>Arthropoda</taxon>
        <taxon>Hexapoda</taxon>
        <taxon>Insecta</taxon>
        <taxon>Pterygota</taxon>
        <taxon>Palaeoptera</taxon>
        <taxon>Odonata</taxon>
        <taxon>Epiprocta</taxon>
        <taxon>Anisoptera</taxon>
        <taxon>Libelluloidea</taxon>
        <taxon>Libellulidae</taxon>
        <taxon>Ladona</taxon>
    </lineage>
</organism>
<feature type="non-terminal residue" evidence="2">
    <location>
        <position position="1"/>
    </location>
</feature>
<feature type="chain" id="PRO_5035450655" evidence="1">
    <location>
        <begin position="20"/>
        <end position="67"/>
    </location>
</feature>
<feature type="signal peptide" evidence="1">
    <location>
        <begin position="1"/>
        <end position="19"/>
    </location>
</feature>
<dbReference type="Proteomes" id="UP000792457">
    <property type="component" value="Unassembled WGS sequence"/>
</dbReference>
<evidence type="ECO:0000256" key="1">
    <source>
        <dbReference type="SAM" id="SignalP"/>
    </source>
</evidence>